<feature type="domain" description="APS kinase" evidence="2">
    <location>
        <begin position="7"/>
        <end position="152"/>
    </location>
</feature>
<dbReference type="SUPFAM" id="SSF52540">
    <property type="entry name" value="P-loop containing nucleoside triphosphate hydrolases"/>
    <property type="match status" value="1"/>
</dbReference>
<dbReference type="GO" id="GO:0010134">
    <property type="term" value="P:sulfate assimilation via adenylyl sulfate reduction"/>
    <property type="evidence" value="ECO:0007669"/>
    <property type="project" value="TreeGrafter"/>
</dbReference>
<dbReference type="RefSeq" id="WP_035175954.1">
    <property type="nucleotide sequence ID" value="NZ_CP020867.1"/>
</dbReference>
<dbReference type="InterPro" id="IPR027417">
    <property type="entry name" value="P-loop_NTPase"/>
</dbReference>
<dbReference type="GO" id="GO:0004020">
    <property type="term" value="F:adenylylsulfate kinase activity"/>
    <property type="evidence" value="ECO:0007669"/>
    <property type="project" value="UniProtKB-EC"/>
</dbReference>
<dbReference type="OrthoDB" id="9804504at2"/>
<gene>
    <name evidence="3" type="primary">cysC</name>
    <name evidence="3" type="ORF">CCUN_0686</name>
</gene>
<evidence type="ECO:0000256" key="1">
    <source>
        <dbReference type="ARBA" id="ARBA00022679"/>
    </source>
</evidence>
<dbReference type="PANTHER" id="PTHR42700:SF1">
    <property type="entry name" value="SULFATE ADENYLYLTRANSFERASE"/>
    <property type="match status" value="1"/>
</dbReference>
<dbReference type="Pfam" id="PF01583">
    <property type="entry name" value="APS_kinase"/>
    <property type="match status" value="1"/>
</dbReference>
<reference evidence="3 4" key="1">
    <citation type="submission" date="2017-04" db="EMBL/GenBank/DDBJ databases">
        <title>Complete genome sequence of the Campylobacter cuniculorum type strain LMG24588.</title>
        <authorList>
            <person name="Miller W.G."/>
            <person name="Yee E."/>
            <person name="Revez J."/>
            <person name="Bono J.L."/>
            <person name="Rossi M."/>
        </authorList>
    </citation>
    <scope>NUCLEOTIDE SEQUENCE [LARGE SCALE GENOMIC DNA]</scope>
    <source>
        <strain evidence="3 4">LMG 24588</strain>
    </source>
</reference>
<dbReference type="Gene3D" id="3.40.50.300">
    <property type="entry name" value="P-loop containing nucleotide triphosphate hydrolases"/>
    <property type="match status" value="1"/>
</dbReference>
<dbReference type="NCBIfam" id="NF004041">
    <property type="entry name" value="PRK05541.1"/>
    <property type="match status" value="1"/>
</dbReference>
<keyword evidence="1 3" id="KW-0808">Transferase</keyword>
<dbReference type="GO" id="GO:0005524">
    <property type="term" value="F:ATP binding"/>
    <property type="evidence" value="ECO:0007669"/>
    <property type="project" value="InterPro"/>
</dbReference>
<evidence type="ECO:0000259" key="2">
    <source>
        <dbReference type="Pfam" id="PF01583"/>
    </source>
</evidence>
<accession>A0A1W6BW76</accession>
<dbReference type="eggNOG" id="COG0529">
    <property type="taxonomic scope" value="Bacteria"/>
</dbReference>
<name>A0A1W6BW76_9BACT</name>
<dbReference type="GO" id="GO:0019379">
    <property type="term" value="P:sulfate assimilation, phosphoadenylyl sulfate reduction by phosphoadenylyl-sulfate reductase (thioredoxin)"/>
    <property type="evidence" value="ECO:0007669"/>
    <property type="project" value="TreeGrafter"/>
</dbReference>
<dbReference type="STRING" id="1121267.CCUN_0686"/>
<evidence type="ECO:0000313" key="3">
    <source>
        <dbReference type="EMBL" id="ARJ56307.1"/>
    </source>
</evidence>
<dbReference type="Proteomes" id="UP000192902">
    <property type="component" value="Chromosome"/>
</dbReference>
<dbReference type="GO" id="GO:0004781">
    <property type="term" value="F:sulfate adenylyltransferase (ATP) activity"/>
    <property type="evidence" value="ECO:0007669"/>
    <property type="project" value="TreeGrafter"/>
</dbReference>
<dbReference type="AlphaFoldDB" id="A0A1W6BW76"/>
<dbReference type="InterPro" id="IPR050512">
    <property type="entry name" value="Sulf_AdTrans/APS_kinase"/>
</dbReference>
<dbReference type="PANTHER" id="PTHR42700">
    <property type="entry name" value="SULFATE ADENYLYLTRANSFERASE"/>
    <property type="match status" value="1"/>
</dbReference>
<keyword evidence="3" id="KW-0418">Kinase</keyword>
<organism evidence="3 4">
    <name type="scientific">Campylobacter cuniculorum DSM 23162 = LMG 24588</name>
    <dbReference type="NCBI Taxonomy" id="1121267"/>
    <lineage>
        <taxon>Bacteria</taxon>
        <taxon>Pseudomonadati</taxon>
        <taxon>Campylobacterota</taxon>
        <taxon>Epsilonproteobacteria</taxon>
        <taxon>Campylobacterales</taxon>
        <taxon>Campylobacteraceae</taxon>
        <taxon>Campylobacter</taxon>
    </lineage>
</organism>
<proteinExistence type="predicted"/>
<dbReference type="GO" id="GO:0005737">
    <property type="term" value="C:cytoplasm"/>
    <property type="evidence" value="ECO:0007669"/>
    <property type="project" value="TreeGrafter"/>
</dbReference>
<evidence type="ECO:0000313" key="4">
    <source>
        <dbReference type="Proteomes" id="UP000192902"/>
    </source>
</evidence>
<sequence length="174" mass="20017">MAKILNQGGVIWLTGLAGSGKSYIAQALYEKLRENFNYIIHLDGDAFRELLGHFGYEKQERIKVSLKKAQFAHFLSSQGMIVIVSAISMFKECYEYNRKNLKNFFEIYIQCDFEELLKRDKKGLYSGALNAKIQNVVGVDIKYDEPKPDLIINNTHFGMLDEKIQIIIKALEKN</sequence>
<dbReference type="KEGG" id="ccun:CCUN_0686"/>
<dbReference type="EMBL" id="CP020867">
    <property type="protein sequence ID" value="ARJ56307.1"/>
    <property type="molecule type" value="Genomic_DNA"/>
</dbReference>
<dbReference type="EC" id="2.7.1.25" evidence="3"/>
<dbReference type="CDD" id="cd02027">
    <property type="entry name" value="APSK"/>
    <property type="match status" value="1"/>
</dbReference>
<dbReference type="InterPro" id="IPR059117">
    <property type="entry name" value="APS_kinase_dom"/>
</dbReference>
<protein>
    <submittedName>
        <fullName evidence="3">Adenylylsulfate kinase</fullName>
        <ecNumber evidence="3">2.7.1.25</ecNumber>
    </submittedName>
</protein>